<dbReference type="SUPFAM" id="SSF50129">
    <property type="entry name" value="GroES-like"/>
    <property type="match status" value="1"/>
</dbReference>
<dbReference type="GO" id="GO:0016616">
    <property type="term" value="F:oxidoreductase activity, acting on the CH-OH group of donors, NAD or NADP as acceptor"/>
    <property type="evidence" value="ECO:0007669"/>
    <property type="project" value="UniProtKB-ARBA"/>
</dbReference>
<dbReference type="InterPro" id="IPR020843">
    <property type="entry name" value="ER"/>
</dbReference>
<dbReference type="Gene3D" id="3.90.180.10">
    <property type="entry name" value="Medium-chain alcohol dehydrogenases, catalytic domain"/>
    <property type="match status" value="1"/>
</dbReference>
<dbReference type="RefSeq" id="WP_090270813.1">
    <property type="nucleotide sequence ID" value="NZ_FOEP01000014.1"/>
</dbReference>
<dbReference type="Pfam" id="PF08240">
    <property type="entry name" value="ADH_N"/>
    <property type="match status" value="1"/>
</dbReference>
<name>A0A1H9JB28_9RHOB</name>
<evidence type="ECO:0000259" key="5">
    <source>
        <dbReference type="SMART" id="SM00829"/>
    </source>
</evidence>
<keyword evidence="3" id="KW-0560">Oxidoreductase</keyword>
<dbReference type="InterPro" id="IPR013149">
    <property type="entry name" value="ADH-like_C"/>
</dbReference>
<dbReference type="SMART" id="SM00829">
    <property type="entry name" value="PKS_ER"/>
    <property type="match status" value="1"/>
</dbReference>
<organism evidence="6 7">
    <name type="scientific">Thalassovita taeanensis</name>
    <dbReference type="NCBI Taxonomy" id="657014"/>
    <lineage>
        <taxon>Bacteria</taxon>
        <taxon>Pseudomonadati</taxon>
        <taxon>Pseudomonadota</taxon>
        <taxon>Alphaproteobacteria</taxon>
        <taxon>Rhodobacterales</taxon>
        <taxon>Roseobacteraceae</taxon>
        <taxon>Thalassovita</taxon>
    </lineage>
</organism>
<dbReference type="PANTHER" id="PTHR43401:SF5">
    <property type="entry name" value="ALCOHOL DEHYDROGENASE-RELATED"/>
    <property type="match status" value="1"/>
</dbReference>
<sequence length="345" mass="36199">MRAAVLREYNKDLVIEDVPTPECPEDGVVLKVLACGVCRSDWHGWIGEHPRVKPGQIGGHEYCGEVVEAGPRSSWKLGDKLVAPFILACGMCPSCQSGNQNTCPNQRLPGFIEPGAFAEYVAVPFDHNLARLPEMLSPTVAAGLGCRVTTSWHALTGRAALQAGEWLAVHGTGGIGLSAMLLGKALGAYVVVVDVVQEKLDHALSLGADAAVNAQDGGAAEKIREITKGGAHVSVEALGIAATTNASIECLRPLGRHVQVGMPVGHTAHMEINMSAVYQGNLALYGTRGMPSWRYPSLLGLITSGTVDMSPLIAREIPLSRTGAELAAFNGPTPPGVAVITDFTS</sequence>
<dbReference type="AlphaFoldDB" id="A0A1H9JB28"/>
<evidence type="ECO:0000256" key="4">
    <source>
        <dbReference type="RuleBase" id="RU361277"/>
    </source>
</evidence>
<proteinExistence type="inferred from homology"/>
<dbReference type="InterPro" id="IPR011032">
    <property type="entry name" value="GroES-like_sf"/>
</dbReference>
<dbReference type="InterPro" id="IPR013154">
    <property type="entry name" value="ADH-like_N"/>
</dbReference>
<dbReference type="GO" id="GO:0008270">
    <property type="term" value="F:zinc ion binding"/>
    <property type="evidence" value="ECO:0007669"/>
    <property type="project" value="InterPro"/>
</dbReference>
<dbReference type="OrthoDB" id="5295340at2"/>
<comment type="similarity">
    <text evidence="4">Belongs to the zinc-containing alcohol dehydrogenase family.</text>
</comment>
<dbReference type="PROSITE" id="PS00059">
    <property type="entry name" value="ADH_ZINC"/>
    <property type="match status" value="1"/>
</dbReference>
<dbReference type="PANTHER" id="PTHR43401">
    <property type="entry name" value="L-THREONINE 3-DEHYDROGENASE"/>
    <property type="match status" value="1"/>
</dbReference>
<keyword evidence="2 4" id="KW-0862">Zinc</keyword>
<reference evidence="6 7" key="1">
    <citation type="submission" date="2016-10" db="EMBL/GenBank/DDBJ databases">
        <authorList>
            <person name="de Groot N.N."/>
        </authorList>
    </citation>
    <scope>NUCLEOTIDE SEQUENCE [LARGE SCALE GENOMIC DNA]</scope>
    <source>
        <strain evidence="6 7">DSM 22007</strain>
    </source>
</reference>
<evidence type="ECO:0000256" key="1">
    <source>
        <dbReference type="ARBA" id="ARBA00022723"/>
    </source>
</evidence>
<dbReference type="STRING" id="657014.SAMN04488092_11484"/>
<dbReference type="Proteomes" id="UP000198634">
    <property type="component" value="Unassembled WGS sequence"/>
</dbReference>
<accession>A0A1H9JB28</accession>
<feature type="domain" description="Enoyl reductase (ER)" evidence="5">
    <location>
        <begin position="10"/>
        <end position="340"/>
    </location>
</feature>
<dbReference type="SUPFAM" id="SSF51735">
    <property type="entry name" value="NAD(P)-binding Rossmann-fold domains"/>
    <property type="match status" value="1"/>
</dbReference>
<evidence type="ECO:0000256" key="2">
    <source>
        <dbReference type="ARBA" id="ARBA00022833"/>
    </source>
</evidence>
<evidence type="ECO:0000256" key="3">
    <source>
        <dbReference type="ARBA" id="ARBA00023002"/>
    </source>
</evidence>
<protein>
    <submittedName>
        <fullName evidence="6">Alcohol dehydrogenase</fullName>
    </submittedName>
</protein>
<dbReference type="Pfam" id="PF00107">
    <property type="entry name" value="ADH_zinc_N"/>
    <property type="match status" value="1"/>
</dbReference>
<keyword evidence="1 4" id="KW-0479">Metal-binding</keyword>
<keyword evidence="7" id="KW-1185">Reference proteome</keyword>
<dbReference type="InterPro" id="IPR050129">
    <property type="entry name" value="Zn_alcohol_dh"/>
</dbReference>
<comment type="cofactor">
    <cofactor evidence="4">
        <name>Zn(2+)</name>
        <dbReference type="ChEBI" id="CHEBI:29105"/>
    </cofactor>
</comment>
<evidence type="ECO:0000313" key="6">
    <source>
        <dbReference type="EMBL" id="SEQ83987.1"/>
    </source>
</evidence>
<dbReference type="InterPro" id="IPR036291">
    <property type="entry name" value="NAD(P)-bd_dom_sf"/>
</dbReference>
<dbReference type="EMBL" id="FOEP01000014">
    <property type="protein sequence ID" value="SEQ83987.1"/>
    <property type="molecule type" value="Genomic_DNA"/>
</dbReference>
<dbReference type="InterPro" id="IPR002328">
    <property type="entry name" value="ADH_Zn_CS"/>
</dbReference>
<evidence type="ECO:0000313" key="7">
    <source>
        <dbReference type="Proteomes" id="UP000198634"/>
    </source>
</evidence>
<gene>
    <name evidence="6" type="ORF">SAMN04488092_11484</name>
</gene>